<feature type="domain" description="DUF1468" evidence="2">
    <location>
        <begin position="17"/>
        <end position="152"/>
    </location>
</feature>
<organism evidence="3 4">
    <name type="scientific">Hoeflea halophila</name>
    <dbReference type="NCBI Taxonomy" id="714899"/>
    <lineage>
        <taxon>Bacteria</taxon>
        <taxon>Pseudomonadati</taxon>
        <taxon>Pseudomonadota</taxon>
        <taxon>Alphaproteobacteria</taxon>
        <taxon>Hyphomicrobiales</taxon>
        <taxon>Rhizobiaceae</taxon>
        <taxon>Hoeflea</taxon>
    </lineage>
</organism>
<dbReference type="Pfam" id="PF07331">
    <property type="entry name" value="TctB"/>
    <property type="match status" value="1"/>
</dbReference>
<evidence type="ECO:0000313" key="4">
    <source>
        <dbReference type="Proteomes" id="UP000219465"/>
    </source>
</evidence>
<dbReference type="EMBL" id="OCPC01000003">
    <property type="protein sequence ID" value="SOE17771.1"/>
    <property type="molecule type" value="Genomic_DNA"/>
</dbReference>
<gene>
    <name evidence="3" type="ORF">SAMN05877838_2674</name>
</gene>
<sequence>MIETTAKTGRKDVGTLIIASLLIGLGLITLYDVTTYSDSDSVVFPSFVAYALIFCSVLVIIYSWLKPNPHNGFGTGDWWRRFLLVASMLAACLAMPLSGFLPATAIAFAGGLIAARHEGWDARSAIIFALSGVFIMAGFYSLFRFALGVPLP</sequence>
<keyword evidence="1" id="KW-0812">Transmembrane</keyword>
<dbReference type="Proteomes" id="UP000219465">
    <property type="component" value="Unassembled WGS sequence"/>
</dbReference>
<dbReference type="RefSeq" id="WP_097108223.1">
    <property type="nucleotide sequence ID" value="NZ_OCPC01000003.1"/>
</dbReference>
<reference evidence="4" key="1">
    <citation type="submission" date="2017-08" db="EMBL/GenBank/DDBJ databases">
        <authorList>
            <person name="Varghese N."/>
            <person name="Submissions S."/>
        </authorList>
    </citation>
    <scope>NUCLEOTIDE SEQUENCE [LARGE SCALE GENOMIC DNA]</scope>
    <source>
        <strain evidence="4">KCTC 23107</strain>
    </source>
</reference>
<evidence type="ECO:0000259" key="2">
    <source>
        <dbReference type="Pfam" id="PF07331"/>
    </source>
</evidence>
<accession>A0A286ICH8</accession>
<proteinExistence type="predicted"/>
<dbReference type="InterPro" id="IPR009936">
    <property type="entry name" value="DUF1468"/>
</dbReference>
<dbReference type="AlphaFoldDB" id="A0A286ICH8"/>
<evidence type="ECO:0000313" key="3">
    <source>
        <dbReference type="EMBL" id="SOE17771.1"/>
    </source>
</evidence>
<name>A0A286ICH8_9HYPH</name>
<keyword evidence="4" id="KW-1185">Reference proteome</keyword>
<feature type="transmembrane region" description="Helical" evidence="1">
    <location>
        <begin position="125"/>
        <end position="147"/>
    </location>
</feature>
<protein>
    <submittedName>
        <fullName evidence="3">Putative tricarboxylic transport membrane protein</fullName>
    </submittedName>
</protein>
<evidence type="ECO:0000256" key="1">
    <source>
        <dbReference type="SAM" id="Phobius"/>
    </source>
</evidence>
<feature type="transmembrane region" description="Helical" evidence="1">
    <location>
        <begin position="85"/>
        <end position="113"/>
    </location>
</feature>
<feature type="transmembrane region" description="Helical" evidence="1">
    <location>
        <begin position="43"/>
        <end position="65"/>
    </location>
</feature>
<feature type="transmembrane region" description="Helical" evidence="1">
    <location>
        <begin position="13"/>
        <end position="31"/>
    </location>
</feature>
<keyword evidence="1" id="KW-1133">Transmembrane helix</keyword>
<dbReference type="OrthoDB" id="7742032at2"/>
<keyword evidence="1" id="KW-0472">Membrane</keyword>